<dbReference type="InterPro" id="IPR038139">
    <property type="entry name" value="NlpE_C_sf"/>
</dbReference>
<sequence>MNKLFSLTVLVLSVLLIQSCASVATETSLQETKSNTLSGHYIFGHEVNTFQPCGEKRVVWVQGSEDILSYLEQEYFRFSTKPYEEVFLEIEGDYIARANDGFAADFEGQISVRKVIKVASLSDSECSAL</sequence>
<dbReference type="Gene3D" id="2.40.50.540">
    <property type="match status" value="1"/>
</dbReference>
<dbReference type="RefSeq" id="WP_284378232.1">
    <property type="nucleotide sequence ID" value="NZ_BSNM01000003.1"/>
</dbReference>
<name>A0AA37W6I5_9GAMM</name>
<reference evidence="3" key="2">
    <citation type="submission" date="2023-01" db="EMBL/GenBank/DDBJ databases">
        <title>Draft genome sequence of Litoribrevibacter albus strain NBRC 110071.</title>
        <authorList>
            <person name="Sun Q."/>
            <person name="Mori K."/>
        </authorList>
    </citation>
    <scope>NUCLEOTIDE SEQUENCE</scope>
    <source>
        <strain evidence="3">NBRC 110071</strain>
    </source>
</reference>
<comment type="caution">
    <text evidence="3">The sequence shown here is derived from an EMBL/GenBank/DDBJ whole genome shotgun (WGS) entry which is preliminary data.</text>
</comment>
<accession>A0AA37W6I5</accession>
<reference evidence="3" key="1">
    <citation type="journal article" date="2014" name="Int. J. Syst. Evol. Microbiol.">
        <title>Complete genome sequence of Corynebacterium casei LMG S-19264T (=DSM 44701T), isolated from a smear-ripened cheese.</title>
        <authorList>
            <consortium name="US DOE Joint Genome Institute (JGI-PGF)"/>
            <person name="Walter F."/>
            <person name="Albersmeier A."/>
            <person name="Kalinowski J."/>
            <person name="Ruckert C."/>
        </authorList>
    </citation>
    <scope>NUCLEOTIDE SEQUENCE</scope>
    <source>
        <strain evidence="3">NBRC 110071</strain>
    </source>
</reference>
<evidence type="ECO:0000313" key="3">
    <source>
        <dbReference type="EMBL" id="GLQ29954.1"/>
    </source>
</evidence>
<protein>
    <recommendedName>
        <fullName evidence="2">NlpE C-terminal OB domain-containing protein</fullName>
    </recommendedName>
</protein>
<dbReference type="InterPro" id="IPR033450">
    <property type="entry name" value="NlpE_C"/>
</dbReference>
<feature type="signal peptide" evidence="1">
    <location>
        <begin position="1"/>
        <end position="24"/>
    </location>
</feature>
<organism evidence="3 4">
    <name type="scientific">Litoribrevibacter albus</name>
    <dbReference type="NCBI Taxonomy" id="1473156"/>
    <lineage>
        <taxon>Bacteria</taxon>
        <taxon>Pseudomonadati</taxon>
        <taxon>Pseudomonadota</taxon>
        <taxon>Gammaproteobacteria</taxon>
        <taxon>Oceanospirillales</taxon>
        <taxon>Oceanospirillaceae</taxon>
        <taxon>Litoribrevibacter</taxon>
    </lineage>
</organism>
<feature type="chain" id="PRO_5041263451" description="NlpE C-terminal OB domain-containing protein" evidence="1">
    <location>
        <begin position="25"/>
        <end position="129"/>
    </location>
</feature>
<feature type="domain" description="NlpE C-terminal OB" evidence="2">
    <location>
        <begin position="33"/>
        <end position="100"/>
    </location>
</feature>
<dbReference type="PROSITE" id="PS51257">
    <property type="entry name" value="PROKAR_LIPOPROTEIN"/>
    <property type="match status" value="1"/>
</dbReference>
<evidence type="ECO:0000259" key="2">
    <source>
        <dbReference type="Pfam" id="PF17185"/>
    </source>
</evidence>
<keyword evidence="4" id="KW-1185">Reference proteome</keyword>
<gene>
    <name evidence="3" type="ORF">GCM10007876_04320</name>
</gene>
<dbReference type="Pfam" id="PF17185">
    <property type="entry name" value="NlpE_C"/>
    <property type="match status" value="1"/>
</dbReference>
<dbReference type="Proteomes" id="UP001161389">
    <property type="component" value="Unassembled WGS sequence"/>
</dbReference>
<dbReference type="EMBL" id="BSNM01000003">
    <property type="protein sequence ID" value="GLQ29954.1"/>
    <property type="molecule type" value="Genomic_DNA"/>
</dbReference>
<evidence type="ECO:0000313" key="4">
    <source>
        <dbReference type="Proteomes" id="UP001161389"/>
    </source>
</evidence>
<evidence type="ECO:0000256" key="1">
    <source>
        <dbReference type="SAM" id="SignalP"/>
    </source>
</evidence>
<dbReference type="AlphaFoldDB" id="A0AA37W6I5"/>
<proteinExistence type="predicted"/>
<keyword evidence="1" id="KW-0732">Signal</keyword>